<evidence type="ECO:0000313" key="2">
    <source>
        <dbReference type="Proteomes" id="UP000265520"/>
    </source>
</evidence>
<organism evidence="1 2">
    <name type="scientific">Trifolium medium</name>
    <dbReference type="NCBI Taxonomy" id="97028"/>
    <lineage>
        <taxon>Eukaryota</taxon>
        <taxon>Viridiplantae</taxon>
        <taxon>Streptophyta</taxon>
        <taxon>Embryophyta</taxon>
        <taxon>Tracheophyta</taxon>
        <taxon>Spermatophyta</taxon>
        <taxon>Magnoliopsida</taxon>
        <taxon>eudicotyledons</taxon>
        <taxon>Gunneridae</taxon>
        <taxon>Pentapetalae</taxon>
        <taxon>rosids</taxon>
        <taxon>fabids</taxon>
        <taxon>Fabales</taxon>
        <taxon>Fabaceae</taxon>
        <taxon>Papilionoideae</taxon>
        <taxon>50 kb inversion clade</taxon>
        <taxon>NPAAA clade</taxon>
        <taxon>Hologalegina</taxon>
        <taxon>IRL clade</taxon>
        <taxon>Trifolieae</taxon>
        <taxon>Trifolium</taxon>
    </lineage>
</organism>
<dbReference type="AlphaFoldDB" id="A0A392RGJ6"/>
<evidence type="ECO:0000313" key="1">
    <source>
        <dbReference type="EMBL" id="MCI35723.1"/>
    </source>
</evidence>
<comment type="caution">
    <text evidence="1">The sequence shown here is derived from an EMBL/GenBank/DDBJ whole genome shotgun (WGS) entry which is preliminary data.</text>
</comment>
<dbReference type="EMBL" id="LXQA010226345">
    <property type="protein sequence ID" value="MCI35723.1"/>
    <property type="molecule type" value="Genomic_DNA"/>
</dbReference>
<dbReference type="Proteomes" id="UP000265520">
    <property type="component" value="Unassembled WGS sequence"/>
</dbReference>
<reference evidence="1 2" key="1">
    <citation type="journal article" date="2018" name="Front. Plant Sci.">
        <title>Red Clover (Trifolium pratense) and Zigzag Clover (T. medium) - A Picture of Genomic Similarities and Differences.</title>
        <authorList>
            <person name="Dluhosova J."/>
            <person name="Istvanek J."/>
            <person name="Nedelnik J."/>
            <person name="Repkova J."/>
        </authorList>
    </citation>
    <scope>NUCLEOTIDE SEQUENCE [LARGE SCALE GENOMIC DNA]</scope>
    <source>
        <strain evidence="2">cv. 10/8</strain>
        <tissue evidence="1">Leaf</tissue>
    </source>
</reference>
<proteinExistence type="predicted"/>
<protein>
    <submittedName>
        <fullName evidence="1">Uncharacterized protein</fullName>
    </submittedName>
</protein>
<keyword evidence="2" id="KW-1185">Reference proteome</keyword>
<name>A0A392RGJ6_9FABA</name>
<sequence>FINGGTMVSPTVCVRKEVLVLLDEQHGTRSTRRCHATSINITTLETREPKN</sequence>
<accession>A0A392RGJ6</accession>
<feature type="non-terminal residue" evidence="1">
    <location>
        <position position="1"/>
    </location>
</feature>